<dbReference type="Proteomes" id="UP000325415">
    <property type="component" value="Unassembled WGS sequence"/>
</dbReference>
<gene>
    <name evidence="1" type="ORF">DDE84_08100</name>
</gene>
<evidence type="ECO:0008006" key="3">
    <source>
        <dbReference type="Google" id="ProtNLM"/>
    </source>
</evidence>
<evidence type="ECO:0000313" key="2">
    <source>
        <dbReference type="Proteomes" id="UP000325415"/>
    </source>
</evidence>
<dbReference type="EMBL" id="QDAG01000008">
    <property type="protein sequence ID" value="KAE8127440.1"/>
    <property type="molecule type" value="Genomic_DNA"/>
</dbReference>
<dbReference type="NCBIfam" id="TIGR04141">
    <property type="entry name" value="TIGR04141 family sporadically distributed protein"/>
    <property type="match status" value="1"/>
</dbReference>
<dbReference type="InterPro" id="IPR026487">
    <property type="entry name" value="CHP04141"/>
</dbReference>
<accession>A0A5N6S3Z9</accession>
<reference evidence="1 2" key="1">
    <citation type="submission" date="2018-04" db="EMBL/GenBank/DDBJ databases">
        <authorList>
            <person name="Eckel V.P."/>
            <person name="Vogel R.F."/>
        </authorList>
    </citation>
    <scope>NUCLEOTIDE SEQUENCE [LARGE SCALE GENOMIC DNA]</scope>
    <source>
        <strain evidence="2">TMW 2.1764</strain>
    </source>
</reference>
<name>A0A5N6S3Z9_9BIFI</name>
<protein>
    <recommendedName>
        <fullName evidence="3">TIGR04141 family sporadically distributed protein</fullName>
    </recommendedName>
</protein>
<dbReference type="Pfam" id="PF19614">
    <property type="entry name" value="DUF6119"/>
    <property type="match status" value="1"/>
</dbReference>
<keyword evidence="2" id="KW-1185">Reference proteome</keyword>
<comment type="caution">
    <text evidence="1">The sequence shown here is derived from an EMBL/GenBank/DDBJ whole genome shotgun (WGS) entry which is preliminary data.</text>
</comment>
<evidence type="ECO:0000313" key="1">
    <source>
        <dbReference type="EMBL" id="KAE8127440.1"/>
    </source>
</evidence>
<proteinExistence type="predicted"/>
<sequence>MWKSPSSPVHTISSIGKYRTKHATGTSLCIGCFLNSDVLVDLIFKKSIYLAIQHYEEDSVAGKNKLNIFLIKEGFPNDKIIEQHNSSSARTIQKLTIHNNYKLYIRANPQHRPDWVTKFFDSSQDIPNIMVSSIGSILIIPISMHTQDSVVTRLFALAFGYGRALLNPSAIEQRFGLKCVLNSVADDALRKIGFTDVSGNAKRSSEQLPRSATIAEFALDVERNLLNNVTAKGQENDLLDGTITGGDSISLTKNIDINIIENFLPQLYQRYRSNKYKENFEWVDNISPVKDPDLKRRLWDEAIHQINPSSGERPASTLWMAIPDILNWESVLGFQIAGEPKSNGGELPLHDDILLPEVIASFRKPLQTYDQLSSKKILVKDSEDTHQSWSADKCLVGEIELGHRNYCVSDGAWYEIQKDYEKRINEDYRQTKHSDISFIPYLNDEYNQPFQVPKTDREKYEIKCEERYNYELERQLNHSTLEHYMLMDRHLVSYGGGRSREEFCDLLSDDGQRIHVKRYSGSAVMSHLFNQGLVSASLEKDADAFTNKVNDIISEIGAEYKSQVEHFLLKNNQVHEVVFGIVAPHSNSTNHDLPFFSKVAFSAVKKQLQRMGLETSIQWIENK</sequence>
<organism evidence="1 2">
    <name type="scientific">Bifidobacterium tibiigranuli</name>
    <dbReference type="NCBI Taxonomy" id="2172043"/>
    <lineage>
        <taxon>Bacteria</taxon>
        <taxon>Bacillati</taxon>
        <taxon>Actinomycetota</taxon>
        <taxon>Actinomycetes</taxon>
        <taxon>Bifidobacteriales</taxon>
        <taxon>Bifidobacteriaceae</taxon>
        <taxon>Bifidobacterium</taxon>
    </lineage>
</organism>
<dbReference type="AlphaFoldDB" id="A0A5N6S3Z9"/>